<gene>
    <name evidence="5" type="ORF">ODALV1_LOCUS27790</name>
</gene>
<keyword evidence="2 4" id="KW-0813">Transport</keyword>
<dbReference type="InterPro" id="IPR000744">
    <property type="entry name" value="NSF_attach"/>
</dbReference>
<dbReference type="SUPFAM" id="SSF48452">
    <property type="entry name" value="TPR-like"/>
    <property type="match status" value="1"/>
</dbReference>
<dbReference type="Pfam" id="PF14938">
    <property type="entry name" value="SNAP"/>
    <property type="match status" value="1"/>
</dbReference>
<dbReference type="Gene3D" id="1.25.40.10">
    <property type="entry name" value="Tetratricopeptide repeat domain"/>
    <property type="match status" value="1"/>
</dbReference>
<organism evidence="5 6">
    <name type="scientific">Orchesella dallaii</name>
    <dbReference type="NCBI Taxonomy" id="48710"/>
    <lineage>
        <taxon>Eukaryota</taxon>
        <taxon>Metazoa</taxon>
        <taxon>Ecdysozoa</taxon>
        <taxon>Arthropoda</taxon>
        <taxon>Hexapoda</taxon>
        <taxon>Collembola</taxon>
        <taxon>Entomobryomorpha</taxon>
        <taxon>Entomobryoidea</taxon>
        <taxon>Orchesellidae</taxon>
        <taxon>Orchesellinae</taxon>
        <taxon>Orchesella</taxon>
    </lineage>
</organism>
<comment type="function">
    <text evidence="4">Required for vesicular transport between the endoplasmic reticulum and the Golgi apparatus.</text>
</comment>
<reference evidence="5 6" key="1">
    <citation type="submission" date="2024-08" db="EMBL/GenBank/DDBJ databases">
        <authorList>
            <person name="Cucini C."/>
            <person name="Frati F."/>
        </authorList>
    </citation>
    <scope>NUCLEOTIDE SEQUENCE [LARGE SCALE GENOMIC DNA]</scope>
</reference>
<proteinExistence type="inferred from homology"/>
<comment type="subcellular location">
    <subcellularLocation>
        <location evidence="4">Membrane</location>
        <topology evidence="4">Peripheral membrane protein</topology>
    </subcellularLocation>
</comment>
<sequence length="292" mass="32521">MSDSEKKGLELMAEAEKKLTGSKGFLSSVFGGGGNKTDDAIECYQRAANMFKMAKKWGNAGEAFSKAAELHLKSANRHDGASNYVDAANCYKKTDIKEAVACLERAIEQYLEMGRFSLAAKHHQSIAEALEAEGDLEKAIHHYEQAADYYKGEESNAAANKALLKVAAHAAQMENYTKAIKTYEEVGAAALESSLLKYSAKEYFFRAAVCHLCVDVLNCQQALERYGDMYPGFQDSREFKLMKSLSSSVENEDPECFTETLKDYDSISRLENWYTTLFLRIKKTMNADGELC</sequence>
<dbReference type="EMBL" id="CAXLJM020000124">
    <property type="protein sequence ID" value="CAL8139332.1"/>
    <property type="molecule type" value="Genomic_DNA"/>
</dbReference>
<keyword evidence="4" id="KW-0931">ER-Golgi transport</keyword>
<keyword evidence="6" id="KW-1185">Reference proteome</keyword>
<dbReference type="PANTHER" id="PTHR13768">
    <property type="entry name" value="SOLUBLE NSF ATTACHMENT PROTEIN SNAP"/>
    <property type="match status" value="1"/>
</dbReference>
<protein>
    <recommendedName>
        <fullName evidence="7">Alpha-soluble NSF attachment protein</fullName>
    </recommendedName>
</protein>
<evidence type="ECO:0000256" key="4">
    <source>
        <dbReference type="RuleBase" id="RU367013"/>
    </source>
</evidence>
<dbReference type="InterPro" id="IPR011990">
    <property type="entry name" value="TPR-like_helical_dom_sf"/>
</dbReference>
<dbReference type="Proteomes" id="UP001642540">
    <property type="component" value="Unassembled WGS sequence"/>
</dbReference>
<keyword evidence="3 4" id="KW-0653">Protein transport</keyword>
<evidence type="ECO:0000313" key="6">
    <source>
        <dbReference type="Proteomes" id="UP001642540"/>
    </source>
</evidence>
<dbReference type="PANTHER" id="PTHR13768:SF8">
    <property type="entry name" value="ALPHA-SOLUBLE NSF ATTACHMENT PROTEIN"/>
    <property type="match status" value="1"/>
</dbReference>
<evidence type="ECO:0000256" key="2">
    <source>
        <dbReference type="ARBA" id="ARBA00022448"/>
    </source>
</evidence>
<comment type="caution">
    <text evidence="5">The sequence shown here is derived from an EMBL/GenBank/DDBJ whole genome shotgun (WGS) entry which is preliminary data.</text>
</comment>
<evidence type="ECO:0008006" key="7">
    <source>
        <dbReference type="Google" id="ProtNLM"/>
    </source>
</evidence>
<name>A0ABP1RYV5_9HEXA</name>
<accession>A0ABP1RYV5</accession>
<dbReference type="CDD" id="cd15832">
    <property type="entry name" value="SNAP"/>
    <property type="match status" value="1"/>
</dbReference>
<evidence type="ECO:0000313" key="5">
    <source>
        <dbReference type="EMBL" id="CAL8139332.1"/>
    </source>
</evidence>
<evidence type="ECO:0000256" key="1">
    <source>
        <dbReference type="ARBA" id="ARBA00010050"/>
    </source>
</evidence>
<keyword evidence="4" id="KW-0472">Membrane</keyword>
<comment type="similarity">
    <text evidence="1 4">Belongs to the SNAP family.</text>
</comment>
<dbReference type="PRINTS" id="PR00448">
    <property type="entry name" value="NSFATTACHMNT"/>
</dbReference>
<evidence type="ECO:0000256" key="3">
    <source>
        <dbReference type="ARBA" id="ARBA00022927"/>
    </source>
</evidence>